<dbReference type="InterPro" id="IPR004089">
    <property type="entry name" value="MCPsignal_dom"/>
</dbReference>
<feature type="domain" description="Methyl-accepting transducer" evidence="6">
    <location>
        <begin position="269"/>
        <end position="498"/>
    </location>
</feature>
<dbReference type="PROSITE" id="PS50885">
    <property type="entry name" value="HAMP"/>
    <property type="match status" value="1"/>
</dbReference>
<comment type="similarity">
    <text evidence="2">Belongs to the methyl-accepting chemotaxis (MCP) protein family.</text>
</comment>
<dbReference type="PRINTS" id="PR00260">
    <property type="entry name" value="CHEMTRNSDUCR"/>
</dbReference>
<feature type="transmembrane region" description="Helical" evidence="5">
    <location>
        <begin position="12"/>
        <end position="33"/>
    </location>
</feature>
<dbReference type="InterPro" id="IPR003660">
    <property type="entry name" value="HAMP_dom"/>
</dbReference>
<evidence type="ECO:0000256" key="4">
    <source>
        <dbReference type="SAM" id="Coils"/>
    </source>
</evidence>
<keyword evidence="5" id="KW-0812">Transmembrane</keyword>
<gene>
    <name evidence="8" type="ORF">PQR62_10915</name>
</gene>
<dbReference type="SMART" id="SM00304">
    <property type="entry name" value="HAMP"/>
    <property type="match status" value="1"/>
</dbReference>
<keyword evidence="4" id="KW-0175">Coiled coil</keyword>
<name>A0ABW9AAI0_9BURK</name>
<sequence>MSWFYNLKIAKKLIATFFAVILLVFALGFLAVFQLSKVNNASGDIATNWLPKIRSLSQIQLLMARIRGSEAQNILLKDPEKMAANSKGSDGLIVTLKKLQKDYEAEISSEEEKRIYADIVANVEQFFVVHRKIVSLSQDGKKDEAQEVNVASSADYQKALASIEKAVALNDAGAQQSNILADTTYSSARVGIFALLAACVVFALVLSMWIARLISRPLNSAVTVAERIAGGDLAVSFEAAGNDETGQLMKALQAMNQSLLKIVSQVRSGTDTITTAANEIATGNLDLSSRTEEQASSLEETAAAMEELTSTVKQNAENARQANQLAESASDTAIKGGSVVGEVIDTMQLINASSRKIVEIISVIDGIAFQTNILALNAAVEAARAGEQGRGFAVVASEVRSLAQRSASAAKEIKTLIDDSVANVDTGSKLVEQAGTTMSDVVASVRRVTDIVAEISASSQEQSTGIEQVNQAVVQMDEVTQQNAALVEQAAAAAASMQDQATRLSRAVSFFKLER</sequence>
<dbReference type="SMART" id="SM00283">
    <property type="entry name" value="MA"/>
    <property type="match status" value="1"/>
</dbReference>
<dbReference type="CDD" id="cd11386">
    <property type="entry name" value="MCP_signal"/>
    <property type="match status" value="1"/>
</dbReference>
<feature type="transmembrane region" description="Helical" evidence="5">
    <location>
        <begin position="190"/>
        <end position="211"/>
    </location>
</feature>
<dbReference type="InterPro" id="IPR051310">
    <property type="entry name" value="MCP_chemotaxis"/>
</dbReference>
<dbReference type="Pfam" id="PF12729">
    <property type="entry name" value="4HB_MCP_1"/>
    <property type="match status" value="1"/>
</dbReference>
<feature type="domain" description="HAMP" evidence="7">
    <location>
        <begin position="212"/>
        <end position="264"/>
    </location>
</feature>
<dbReference type="Pfam" id="PF00015">
    <property type="entry name" value="MCPsignal"/>
    <property type="match status" value="1"/>
</dbReference>
<protein>
    <submittedName>
        <fullName evidence="8">Methyl-accepting chemotaxis protein</fullName>
    </submittedName>
</protein>
<dbReference type="PANTHER" id="PTHR43531">
    <property type="entry name" value="PROTEIN ICFG"/>
    <property type="match status" value="1"/>
</dbReference>
<dbReference type="CDD" id="cd06225">
    <property type="entry name" value="HAMP"/>
    <property type="match status" value="1"/>
</dbReference>
<dbReference type="RefSeq" id="WP_408157730.1">
    <property type="nucleotide sequence ID" value="NZ_JAQQFM010000004.1"/>
</dbReference>
<reference evidence="8 9" key="1">
    <citation type="journal article" date="2024" name="Chem. Sci.">
        <title>Discovery of megapolipeptins by genome mining of a Burkholderiales bacteria collection.</title>
        <authorList>
            <person name="Paulo B.S."/>
            <person name="Recchia M.J.J."/>
            <person name="Lee S."/>
            <person name="Fergusson C.H."/>
            <person name="Romanowski S.B."/>
            <person name="Hernandez A."/>
            <person name="Krull N."/>
            <person name="Liu D.Y."/>
            <person name="Cavanagh H."/>
            <person name="Bos A."/>
            <person name="Gray C.A."/>
            <person name="Murphy B.T."/>
            <person name="Linington R.G."/>
            <person name="Eustaquio A.S."/>
        </authorList>
    </citation>
    <scope>NUCLEOTIDE SEQUENCE [LARGE SCALE GENOMIC DNA]</scope>
    <source>
        <strain evidence="8 9">RL21-008-BIB-A</strain>
    </source>
</reference>
<keyword evidence="1" id="KW-0488">Methylation</keyword>
<evidence type="ECO:0000313" key="9">
    <source>
        <dbReference type="Proteomes" id="UP001629246"/>
    </source>
</evidence>
<dbReference type="Gene3D" id="1.10.287.950">
    <property type="entry name" value="Methyl-accepting chemotaxis protein"/>
    <property type="match status" value="1"/>
</dbReference>
<keyword evidence="5" id="KW-0472">Membrane</keyword>
<dbReference type="EMBL" id="JAQQFM010000004">
    <property type="protein sequence ID" value="MFL9924778.1"/>
    <property type="molecule type" value="Genomic_DNA"/>
</dbReference>
<dbReference type="Proteomes" id="UP001629246">
    <property type="component" value="Unassembled WGS sequence"/>
</dbReference>
<dbReference type="Pfam" id="PF00672">
    <property type="entry name" value="HAMP"/>
    <property type="match status" value="1"/>
</dbReference>
<evidence type="ECO:0000259" key="6">
    <source>
        <dbReference type="PROSITE" id="PS50111"/>
    </source>
</evidence>
<proteinExistence type="inferred from homology"/>
<dbReference type="CDD" id="cd19411">
    <property type="entry name" value="MCP2201-like_sensor"/>
    <property type="match status" value="1"/>
</dbReference>
<evidence type="ECO:0000256" key="5">
    <source>
        <dbReference type="SAM" id="Phobius"/>
    </source>
</evidence>
<keyword evidence="3" id="KW-0807">Transducer</keyword>
<evidence type="ECO:0000256" key="1">
    <source>
        <dbReference type="ARBA" id="ARBA00022481"/>
    </source>
</evidence>
<organism evidence="8 9">
    <name type="scientific">Herbaspirillum lusitanum</name>
    <dbReference type="NCBI Taxonomy" id="213312"/>
    <lineage>
        <taxon>Bacteria</taxon>
        <taxon>Pseudomonadati</taxon>
        <taxon>Pseudomonadota</taxon>
        <taxon>Betaproteobacteria</taxon>
        <taxon>Burkholderiales</taxon>
        <taxon>Oxalobacteraceae</taxon>
        <taxon>Herbaspirillum</taxon>
    </lineage>
</organism>
<keyword evidence="9" id="KW-1185">Reference proteome</keyword>
<dbReference type="PANTHER" id="PTHR43531:SF14">
    <property type="entry name" value="METHYL-ACCEPTING CHEMOTAXIS PROTEIN I-RELATED"/>
    <property type="match status" value="1"/>
</dbReference>
<dbReference type="InterPro" id="IPR024478">
    <property type="entry name" value="HlyB_4HB_MCP"/>
</dbReference>
<dbReference type="InterPro" id="IPR004090">
    <property type="entry name" value="Chemotax_Me-accpt_rcpt"/>
</dbReference>
<dbReference type="InterPro" id="IPR047347">
    <property type="entry name" value="YvaQ-like_sensor"/>
</dbReference>
<feature type="coiled-coil region" evidence="4">
    <location>
        <begin position="288"/>
        <end position="325"/>
    </location>
</feature>
<comment type="caution">
    <text evidence="8">The sequence shown here is derived from an EMBL/GenBank/DDBJ whole genome shotgun (WGS) entry which is preliminary data.</text>
</comment>
<evidence type="ECO:0000259" key="7">
    <source>
        <dbReference type="PROSITE" id="PS50885"/>
    </source>
</evidence>
<dbReference type="PROSITE" id="PS50111">
    <property type="entry name" value="CHEMOTAXIS_TRANSDUC_2"/>
    <property type="match status" value="1"/>
</dbReference>
<evidence type="ECO:0000256" key="3">
    <source>
        <dbReference type="PROSITE-ProRule" id="PRU00284"/>
    </source>
</evidence>
<accession>A0ABW9AAI0</accession>
<evidence type="ECO:0000256" key="2">
    <source>
        <dbReference type="ARBA" id="ARBA00029447"/>
    </source>
</evidence>
<evidence type="ECO:0000313" key="8">
    <source>
        <dbReference type="EMBL" id="MFL9924778.1"/>
    </source>
</evidence>
<dbReference type="SUPFAM" id="SSF58104">
    <property type="entry name" value="Methyl-accepting chemotaxis protein (MCP) signaling domain"/>
    <property type="match status" value="1"/>
</dbReference>
<keyword evidence="5" id="KW-1133">Transmembrane helix</keyword>